<dbReference type="OrthoDB" id="2423964at2759"/>
<dbReference type="GO" id="GO:0006419">
    <property type="term" value="P:alanyl-tRNA aminoacylation"/>
    <property type="evidence" value="ECO:0007669"/>
    <property type="project" value="InterPro"/>
</dbReference>
<dbReference type="Gene3D" id="3.30.930.10">
    <property type="entry name" value="Bira Bifunctional Protein, Domain 2"/>
    <property type="match status" value="1"/>
</dbReference>
<dbReference type="InterPro" id="IPR045864">
    <property type="entry name" value="aa-tRNA-synth_II/BPL/LPL"/>
</dbReference>
<evidence type="ECO:0000313" key="2">
    <source>
        <dbReference type="EMBL" id="KAF7362027.1"/>
    </source>
</evidence>
<comment type="caution">
    <text evidence="2">The sequence shown here is derived from an EMBL/GenBank/DDBJ whole genome shotgun (WGS) entry which is preliminary data.</text>
</comment>
<proteinExistence type="predicted"/>
<sequence length="83" mass="9589">MATTNWPASKVRQEFFSFFKSKGHTYVPSSPTIPYDDPTLLFANAGMNQYKAIFLGTVDPHSEMSKLKRAFNSQKMHSRWRKT</sequence>
<dbReference type="AlphaFoldDB" id="A0A8H6YN30"/>
<evidence type="ECO:0000313" key="3">
    <source>
        <dbReference type="Proteomes" id="UP000620124"/>
    </source>
</evidence>
<dbReference type="PANTHER" id="PTHR11777:SF9">
    <property type="entry name" value="ALANINE--TRNA LIGASE, CYTOPLASMIC"/>
    <property type="match status" value="1"/>
</dbReference>
<keyword evidence="2" id="KW-0436">Ligase</keyword>
<dbReference type="Proteomes" id="UP000620124">
    <property type="component" value="Unassembled WGS sequence"/>
</dbReference>
<evidence type="ECO:0000259" key="1">
    <source>
        <dbReference type="Pfam" id="PF01411"/>
    </source>
</evidence>
<reference evidence="2" key="1">
    <citation type="submission" date="2020-05" db="EMBL/GenBank/DDBJ databases">
        <title>Mycena genomes resolve the evolution of fungal bioluminescence.</title>
        <authorList>
            <person name="Tsai I.J."/>
        </authorList>
    </citation>
    <scope>NUCLEOTIDE SEQUENCE</scope>
    <source>
        <strain evidence="2">CCC161011</strain>
    </source>
</reference>
<dbReference type="PANTHER" id="PTHR11777">
    <property type="entry name" value="ALANYL-TRNA SYNTHETASE"/>
    <property type="match status" value="1"/>
</dbReference>
<dbReference type="GO" id="GO:0002161">
    <property type="term" value="F:aminoacyl-tRNA deacylase activity"/>
    <property type="evidence" value="ECO:0007669"/>
    <property type="project" value="TreeGrafter"/>
</dbReference>
<dbReference type="EMBL" id="JACAZI010000004">
    <property type="protein sequence ID" value="KAF7362027.1"/>
    <property type="molecule type" value="Genomic_DNA"/>
</dbReference>
<keyword evidence="3" id="KW-1185">Reference proteome</keyword>
<accession>A0A8H6YN30</accession>
<dbReference type="GO" id="GO:0004813">
    <property type="term" value="F:alanine-tRNA ligase activity"/>
    <property type="evidence" value="ECO:0007669"/>
    <property type="project" value="InterPro"/>
</dbReference>
<dbReference type="Pfam" id="PF01411">
    <property type="entry name" value="tRNA-synt_2c"/>
    <property type="match status" value="1"/>
</dbReference>
<dbReference type="SUPFAM" id="SSF55681">
    <property type="entry name" value="Class II aaRS and biotin synthetases"/>
    <property type="match status" value="1"/>
</dbReference>
<dbReference type="GO" id="GO:0005524">
    <property type="term" value="F:ATP binding"/>
    <property type="evidence" value="ECO:0007669"/>
    <property type="project" value="InterPro"/>
</dbReference>
<dbReference type="InterPro" id="IPR050058">
    <property type="entry name" value="Ala-tRNA_ligase"/>
</dbReference>
<protein>
    <submittedName>
        <fullName evidence="2">Alanine--tRNA ligase</fullName>
    </submittedName>
</protein>
<name>A0A8H6YN30_9AGAR</name>
<gene>
    <name evidence="2" type="ORF">MVEN_00548100</name>
</gene>
<dbReference type="GO" id="GO:0005739">
    <property type="term" value="C:mitochondrion"/>
    <property type="evidence" value="ECO:0007669"/>
    <property type="project" value="TreeGrafter"/>
</dbReference>
<organism evidence="2 3">
    <name type="scientific">Mycena venus</name>
    <dbReference type="NCBI Taxonomy" id="2733690"/>
    <lineage>
        <taxon>Eukaryota</taxon>
        <taxon>Fungi</taxon>
        <taxon>Dikarya</taxon>
        <taxon>Basidiomycota</taxon>
        <taxon>Agaricomycotina</taxon>
        <taxon>Agaricomycetes</taxon>
        <taxon>Agaricomycetidae</taxon>
        <taxon>Agaricales</taxon>
        <taxon>Marasmiineae</taxon>
        <taxon>Mycenaceae</taxon>
        <taxon>Mycena</taxon>
    </lineage>
</organism>
<feature type="domain" description="Alanyl-tRNA synthetase class IIc N-terminal" evidence="1">
    <location>
        <begin position="10"/>
        <end position="75"/>
    </location>
</feature>
<dbReference type="InterPro" id="IPR018164">
    <property type="entry name" value="Ala-tRNA-synth_IIc_N"/>
</dbReference>